<comment type="caution">
    <text evidence="3">The sequence shown here is derived from an EMBL/GenBank/DDBJ whole genome shotgun (WGS) entry which is preliminary data.</text>
</comment>
<keyword evidence="4" id="KW-1185">Reference proteome</keyword>
<evidence type="ECO:0000256" key="1">
    <source>
        <dbReference type="SAM" id="Phobius"/>
    </source>
</evidence>
<dbReference type="InterPro" id="IPR029058">
    <property type="entry name" value="AB_hydrolase_fold"/>
</dbReference>
<keyword evidence="3" id="KW-0378">Hydrolase</keyword>
<feature type="domain" description="AB hydrolase-1" evidence="2">
    <location>
        <begin position="187"/>
        <end position="238"/>
    </location>
</feature>
<dbReference type="Gene3D" id="3.40.50.1820">
    <property type="entry name" value="alpha/beta hydrolase"/>
    <property type="match status" value="1"/>
</dbReference>
<keyword evidence="1" id="KW-1133">Transmembrane helix</keyword>
<dbReference type="PANTHER" id="PTHR46438">
    <property type="entry name" value="ALPHA/BETA-HYDROLASES SUPERFAMILY PROTEIN"/>
    <property type="match status" value="1"/>
</dbReference>
<evidence type="ECO:0000313" key="4">
    <source>
        <dbReference type="Proteomes" id="UP000694480"/>
    </source>
</evidence>
<dbReference type="InterPro" id="IPR000073">
    <property type="entry name" value="AB_hydrolase_1"/>
</dbReference>
<proteinExistence type="predicted"/>
<name>A0A930YWC3_9FLAO</name>
<gene>
    <name evidence="3" type="ORF">IC612_06855</name>
</gene>
<dbReference type="Proteomes" id="UP000694480">
    <property type="component" value="Unassembled WGS sequence"/>
</dbReference>
<dbReference type="GO" id="GO:0016787">
    <property type="term" value="F:hydrolase activity"/>
    <property type="evidence" value="ECO:0007669"/>
    <property type="project" value="UniProtKB-KW"/>
</dbReference>
<keyword evidence="1" id="KW-0812">Transmembrane</keyword>
<feature type="transmembrane region" description="Helical" evidence="1">
    <location>
        <begin position="21"/>
        <end position="42"/>
    </location>
</feature>
<accession>A0A930YWC3</accession>
<sequence length="256" mass="28621">MLFKAKKDKKFNYIAEGEGQPIVLLQGLMGGLSNFTSLIAFFSKKGYKVYFPELPIYDLPVLNTNLSSIAKYVARFIEEVVGEPATVVGNSMGGHIGLILTLSRPDLVKNLVLTGSSGLYERSFGDSFPRKSDREYIKKKAQEVFYDPAVASEELVDEVFAIVNDRGKGIKTVMLARSAIKHNMEKELHKIMAPVCIIWGKQDNVTPPEVAVDMDKLIPNSTLFWMDECGHAAMMEKPDEFNEILFNWLSSDKSAK</sequence>
<dbReference type="SUPFAM" id="SSF53474">
    <property type="entry name" value="alpha/beta-Hydrolases"/>
    <property type="match status" value="1"/>
</dbReference>
<organism evidence="3 4">
    <name type="scientific">Planobacterium oryzisoli</name>
    <dbReference type="NCBI Taxonomy" id="2771435"/>
    <lineage>
        <taxon>Bacteria</taxon>
        <taxon>Pseudomonadati</taxon>
        <taxon>Bacteroidota</taxon>
        <taxon>Flavobacteriia</taxon>
        <taxon>Flavobacteriales</taxon>
        <taxon>Weeksellaceae</taxon>
        <taxon>Chryseobacterium group</taxon>
        <taxon>Chryseobacterium</taxon>
    </lineage>
</organism>
<protein>
    <submittedName>
        <fullName evidence="3">Alpha/beta hydrolase</fullName>
    </submittedName>
</protein>
<dbReference type="AlphaFoldDB" id="A0A930YWC3"/>
<dbReference type="PRINTS" id="PR00111">
    <property type="entry name" value="ABHYDROLASE"/>
</dbReference>
<evidence type="ECO:0000259" key="2">
    <source>
        <dbReference type="Pfam" id="PF00561"/>
    </source>
</evidence>
<dbReference type="Pfam" id="PF00561">
    <property type="entry name" value="Abhydrolase_1"/>
    <property type="match status" value="2"/>
</dbReference>
<feature type="domain" description="AB hydrolase-1" evidence="2">
    <location>
        <begin position="21"/>
        <end position="131"/>
    </location>
</feature>
<dbReference type="EMBL" id="JADKYY010000007">
    <property type="protein sequence ID" value="MBF5027514.1"/>
    <property type="molecule type" value="Genomic_DNA"/>
</dbReference>
<dbReference type="RefSeq" id="WP_194739440.1">
    <property type="nucleotide sequence ID" value="NZ_JADKYY010000007.1"/>
</dbReference>
<evidence type="ECO:0000313" key="3">
    <source>
        <dbReference type="EMBL" id="MBF5027514.1"/>
    </source>
</evidence>
<keyword evidence="1" id="KW-0472">Membrane</keyword>
<reference evidence="3" key="1">
    <citation type="submission" date="2020-11" db="EMBL/GenBank/DDBJ databases">
        <title>Genome seq and assembly of Planobacterium sp.</title>
        <authorList>
            <person name="Chhetri G."/>
        </authorList>
    </citation>
    <scope>NUCLEOTIDE SEQUENCE</scope>
    <source>
        <strain evidence="3">GCR5</strain>
    </source>
</reference>